<dbReference type="Pfam" id="PF01743">
    <property type="entry name" value="PolyA_pol"/>
    <property type="match status" value="1"/>
</dbReference>
<dbReference type="InterPro" id="IPR002646">
    <property type="entry name" value="PolA_pol_head_dom"/>
</dbReference>
<evidence type="ECO:0000256" key="2">
    <source>
        <dbReference type="ARBA" id="ARBA00022679"/>
    </source>
</evidence>
<proteinExistence type="inferred from homology"/>
<dbReference type="SUPFAM" id="SSF81891">
    <property type="entry name" value="Poly A polymerase C-terminal region-like"/>
    <property type="match status" value="1"/>
</dbReference>
<evidence type="ECO:0000256" key="1">
    <source>
        <dbReference type="ARBA" id="ARBA00001946"/>
    </source>
</evidence>
<evidence type="ECO:0000256" key="3">
    <source>
        <dbReference type="ARBA" id="ARBA00022694"/>
    </source>
</evidence>
<dbReference type="SUPFAM" id="SSF81301">
    <property type="entry name" value="Nucleotidyltransferase"/>
    <property type="match status" value="1"/>
</dbReference>
<keyword evidence="6" id="KW-0547">Nucleotide-binding</keyword>
<dbReference type="Pfam" id="PF13735">
    <property type="entry name" value="tRNA_NucTran2_2"/>
    <property type="match status" value="1"/>
</dbReference>
<keyword evidence="4" id="KW-0548">Nucleotidyltransferase</keyword>
<feature type="domain" description="HD" evidence="12">
    <location>
        <begin position="311"/>
        <end position="422"/>
    </location>
</feature>
<dbReference type="Gene3D" id="3.30.460.10">
    <property type="entry name" value="Beta Polymerase, domain 2"/>
    <property type="match status" value="1"/>
</dbReference>
<dbReference type="Gene3D" id="1.10.3090.10">
    <property type="entry name" value="cca-adding enzyme, domain 2"/>
    <property type="match status" value="1"/>
</dbReference>
<keyword evidence="9" id="KW-0460">Magnesium</keyword>
<dbReference type="InterPro" id="IPR003607">
    <property type="entry name" value="HD/PDEase_dom"/>
</dbReference>
<keyword evidence="7" id="KW-0692">RNA repair</keyword>
<dbReference type="EMBL" id="CP027806">
    <property type="protein sequence ID" value="AXJ01981.1"/>
    <property type="molecule type" value="Genomic_DNA"/>
</dbReference>
<dbReference type="Pfam" id="PF12627">
    <property type="entry name" value="PolyA_pol_RNAbd"/>
    <property type="match status" value="1"/>
</dbReference>
<evidence type="ECO:0000256" key="4">
    <source>
        <dbReference type="ARBA" id="ARBA00022695"/>
    </source>
</evidence>
<evidence type="ECO:0000313" key="13">
    <source>
        <dbReference type="EMBL" id="AXJ01981.1"/>
    </source>
</evidence>
<evidence type="ECO:0000256" key="11">
    <source>
        <dbReference type="RuleBase" id="RU003953"/>
    </source>
</evidence>
<dbReference type="InterPro" id="IPR043519">
    <property type="entry name" value="NT_sf"/>
</dbReference>
<protein>
    <submittedName>
        <fullName evidence="13">HDIG domain-containing protein</fullName>
    </submittedName>
</protein>
<evidence type="ECO:0000256" key="5">
    <source>
        <dbReference type="ARBA" id="ARBA00022723"/>
    </source>
</evidence>
<dbReference type="NCBIfam" id="TIGR00277">
    <property type="entry name" value="HDIG"/>
    <property type="match status" value="1"/>
</dbReference>
<keyword evidence="8" id="KW-0067">ATP-binding</keyword>
<dbReference type="InterPro" id="IPR006674">
    <property type="entry name" value="HD_domain"/>
</dbReference>
<dbReference type="GO" id="GO:0003723">
    <property type="term" value="F:RNA binding"/>
    <property type="evidence" value="ECO:0007669"/>
    <property type="project" value="UniProtKB-KW"/>
</dbReference>
<dbReference type="PROSITE" id="PS51831">
    <property type="entry name" value="HD"/>
    <property type="match status" value="1"/>
</dbReference>
<dbReference type="AlphaFoldDB" id="A0A345UNC9"/>
<dbReference type="OrthoDB" id="9805698at2"/>
<sequence length="522" mass="59901">MSHRRDIPFLLHTGYARKSYFIRHSRIFASDTAAAFTVSQEFPQQKTFVLPKIKLTQEQEHIFTVIAEAGVRCNQPVYVIGGFVRDYYLKRRDAQKEADIDFVTVGSGIDLALETARLLNTRQVSVFRNFGTAHIRYGNFDLEFVGARRESYDRSSRKPFVENGSLQDDQKRRDFTINAMSWSLSKGNWLDLIDPFGGMKDLEAGIIRTPLEPAQTYSDDPLRMMRAVRFAAQLQFHIEQESYDAITAMARRLEIISKERILEELNKIILAPVPSRGFKLLFHTGLLGQFSPEMIALHGVKEVDGVRHKDNFWHTLQVLDNISEHTDSLWLRWAAIMHDIGKPPTQRFSKEHGWTFHGHDAVGAAMTKRIFRRLGLPMDERLRYVQKLVRLHLRPIALANNEVSDSAVRRLIFEAGNDIDDLMTLCRADITSKNDEKVQRYLRNFDHVEELVKIVEEKDQLRNFQPPVDGLEIMEKLGLKPGPAVGEIKDAITNAILDGEIPNEREAALAFMYKTARQQEGP</sequence>
<evidence type="ECO:0000256" key="6">
    <source>
        <dbReference type="ARBA" id="ARBA00022741"/>
    </source>
</evidence>
<dbReference type="GO" id="GO:0016779">
    <property type="term" value="F:nucleotidyltransferase activity"/>
    <property type="evidence" value="ECO:0007669"/>
    <property type="project" value="UniProtKB-KW"/>
</dbReference>
<evidence type="ECO:0000259" key="12">
    <source>
        <dbReference type="PROSITE" id="PS51831"/>
    </source>
</evidence>
<dbReference type="InterPro" id="IPR032828">
    <property type="entry name" value="PolyA_RNA-bd"/>
</dbReference>
<keyword evidence="14" id="KW-1185">Reference proteome</keyword>
<reference evidence="13 14" key="1">
    <citation type="submission" date="2018-03" db="EMBL/GenBank/DDBJ databases">
        <title>Phenotypic and genomic properties of Cyclonatronum proteinivorum gen. nov., sp. nov., a haloalkaliphilic bacteroidete from soda lakes possessing Na+-translocating rhodopsin.</title>
        <authorList>
            <person name="Toshchakov S.V."/>
            <person name="Korzhenkov A."/>
            <person name="Samarov N.I."/>
            <person name="Kublanov I.V."/>
            <person name="Muntyan M.S."/>
            <person name="Sorokin D.Y."/>
        </authorList>
    </citation>
    <scope>NUCLEOTIDE SEQUENCE [LARGE SCALE GENOMIC DNA]</scope>
    <source>
        <strain evidence="13 14">Omega</strain>
    </source>
</reference>
<evidence type="ECO:0000256" key="10">
    <source>
        <dbReference type="ARBA" id="ARBA00022884"/>
    </source>
</evidence>
<accession>A0A345UNC9</accession>
<dbReference type="GO" id="GO:0042245">
    <property type="term" value="P:RNA repair"/>
    <property type="evidence" value="ECO:0007669"/>
    <property type="project" value="UniProtKB-KW"/>
</dbReference>
<dbReference type="Proteomes" id="UP000254808">
    <property type="component" value="Chromosome"/>
</dbReference>
<evidence type="ECO:0000313" key="14">
    <source>
        <dbReference type="Proteomes" id="UP000254808"/>
    </source>
</evidence>
<dbReference type="PANTHER" id="PTHR47545">
    <property type="entry name" value="MULTIFUNCTIONAL CCA PROTEIN"/>
    <property type="match status" value="1"/>
</dbReference>
<evidence type="ECO:0000256" key="7">
    <source>
        <dbReference type="ARBA" id="ARBA00022800"/>
    </source>
</evidence>
<gene>
    <name evidence="13" type="ORF">CYPRO_2742</name>
</gene>
<organism evidence="13 14">
    <name type="scientific">Cyclonatronum proteinivorum</name>
    <dbReference type="NCBI Taxonomy" id="1457365"/>
    <lineage>
        <taxon>Bacteria</taxon>
        <taxon>Pseudomonadati</taxon>
        <taxon>Balneolota</taxon>
        <taxon>Balneolia</taxon>
        <taxon>Balneolales</taxon>
        <taxon>Cyclonatronaceae</taxon>
        <taxon>Cyclonatronum</taxon>
    </lineage>
</organism>
<dbReference type="CDD" id="cd05398">
    <property type="entry name" value="NT_ClassII-CCAase"/>
    <property type="match status" value="1"/>
</dbReference>
<keyword evidence="5" id="KW-0479">Metal-binding</keyword>
<dbReference type="InterPro" id="IPR050124">
    <property type="entry name" value="tRNA_CCA-adding_enzyme"/>
</dbReference>
<dbReference type="InterPro" id="IPR006675">
    <property type="entry name" value="HDIG_dom"/>
</dbReference>
<comment type="similarity">
    <text evidence="11">Belongs to the tRNA nucleotidyltransferase/poly(A) polymerase family.</text>
</comment>
<keyword evidence="10 11" id="KW-0694">RNA-binding</keyword>
<dbReference type="KEGG" id="cprv:CYPRO_2742"/>
<keyword evidence="3" id="KW-0819">tRNA processing</keyword>
<dbReference type="GO" id="GO:0046872">
    <property type="term" value="F:metal ion binding"/>
    <property type="evidence" value="ECO:0007669"/>
    <property type="project" value="UniProtKB-KW"/>
</dbReference>
<name>A0A345UNC9_9BACT</name>
<evidence type="ECO:0000256" key="8">
    <source>
        <dbReference type="ARBA" id="ARBA00022840"/>
    </source>
</evidence>
<dbReference type="Pfam" id="PF01966">
    <property type="entry name" value="HD"/>
    <property type="match status" value="1"/>
</dbReference>
<dbReference type="InterPro" id="IPR032810">
    <property type="entry name" value="CCA-adding_enz_C"/>
</dbReference>
<dbReference type="GO" id="GO:0008033">
    <property type="term" value="P:tRNA processing"/>
    <property type="evidence" value="ECO:0007669"/>
    <property type="project" value="UniProtKB-KW"/>
</dbReference>
<evidence type="ECO:0000256" key="9">
    <source>
        <dbReference type="ARBA" id="ARBA00022842"/>
    </source>
</evidence>
<dbReference type="Gene3D" id="1.10.246.80">
    <property type="match status" value="1"/>
</dbReference>
<dbReference type="PANTHER" id="PTHR47545:SF1">
    <property type="entry name" value="MULTIFUNCTIONAL CCA PROTEIN"/>
    <property type="match status" value="1"/>
</dbReference>
<dbReference type="CDD" id="cd00077">
    <property type="entry name" value="HDc"/>
    <property type="match status" value="1"/>
</dbReference>
<keyword evidence="2 11" id="KW-0808">Transferase</keyword>
<dbReference type="GO" id="GO:0005524">
    <property type="term" value="F:ATP binding"/>
    <property type="evidence" value="ECO:0007669"/>
    <property type="project" value="UniProtKB-KW"/>
</dbReference>
<comment type="cofactor">
    <cofactor evidence="1">
        <name>Mg(2+)</name>
        <dbReference type="ChEBI" id="CHEBI:18420"/>
    </cofactor>
</comment>